<protein>
    <submittedName>
        <fullName evidence="2">Uncharacterized protein</fullName>
    </submittedName>
</protein>
<feature type="region of interest" description="Disordered" evidence="1">
    <location>
        <begin position="347"/>
        <end position="387"/>
    </location>
</feature>
<reference evidence="2 3" key="1">
    <citation type="submission" date="2016-07" db="EMBL/GenBank/DDBJ databases">
        <title>Pervasive Adenine N6-methylation of Active Genes in Fungi.</title>
        <authorList>
            <consortium name="DOE Joint Genome Institute"/>
            <person name="Mondo S.J."/>
            <person name="Dannebaum R.O."/>
            <person name="Kuo R.C."/>
            <person name="Labutti K."/>
            <person name="Haridas S."/>
            <person name="Kuo A."/>
            <person name="Salamov A."/>
            <person name="Ahrendt S.R."/>
            <person name="Lipzen A."/>
            <person name="Sullivan W."/>
            <person name="Andreopoulos W.B."/>
            <person name="Clum A."/>
            <person name="Lindquist E."/>
            <person name="Daum C."/>
            <person name="Ramamoorthy G.K."/>
            <person name="Gryganskyi A."/>
            <person name="Culley D."/>
            <person name="Magnuson J.K."/>
            <person name="James T.Y."/>
            <person name="O'Malley M.A."/>
            <person name="Stajich J.E."/>
            <person name="Spatafora J.W."/>
            <person name="Visel A."/>
            <person name="Grigoriev I.V."/>
        </authorList>
    </citation>
    <scope>NUCLEOTIDE SEQUENCE [LARGE SCALE GENOMIC DNA]</scope>
    <source>
        <strain evidence="2 3">PL171</strain>
    </source>
</reference>
<evidence type="ECO:0000256" key="1">
    <source>
        <dbReference type="SAM" id="MobiDB-lite"/>
    </source>
</evidence>
<feature type="compositionally biased region" description="Polar residues" evidence="1">
    <location>
        <begin position="357"/>
        <end position="375"/>
    </location>
</feature>
<feature type="region of interest" description="Disordered" evidence="1">
    <location>
        <begin position="692"/>
        <end position="735"/>
    </location>
</feature>
<feature type="compositionally biased region" description="Polar residues" evidence="1">
    <location>
        <begin position="537"/>
        <end position="546"/>
    </location>
</feature>
<sequence length="735" mass="75716">MLGPNYADDVDEAYRQVVNLNHPTSKGLVKYLATWVKYRAKSQDDLMLQLSHALRDPFLSAFGDVILQGSLRFLSSLEPTVVQAHLLFLKHILPSIQISEGHVAPTYFATLLELAKDPKTSALALQVTDSLLKLMPAVSAEAQSRQAVLPSRSCTINKKKNRAGSALMQEWARINGGNGNNSRSRHSSAATALSSTGPRHLPTLPSSNSQVSRETYHSAAESLGPSATSHSTHSSVTAVNVASILSSSPPPRNRIASSSQLSRPSSEGLQEEFPSLPRTVASGAASSSMGSRQLVGNTSEPFMSSNPALVQDSALNTSDSLPASIAPSDPRASSSSVASSAVNSILAPSSNTEDDQQPSISRLGESQSISHSLQSLAPVPEGKPLTTLVTSDSQSSLLLVSQTMLNASLNASSIGAADQSDARAGRTTTSSSSSARDPMGSNQSLVLIGSAPVSLMPNSPAAVTVLSSNGQDEDVDAGDGIGGSDDDVDASTSEMTSGSERPVTRLQAWVATDNSDLRPLGSSSLDDAGSDSDSDPGNESQVTTIDPNDATATATATTLLDGGGDLGSELELAGRTANDVNGSNLNLSMAGQTINDHRSSQPLIAVDQPVTIQGAMSMSMLSLQSIPTSGSVDSLGHVLTSSGVDAEAGGGGTLLHTGGDGEDQGAAHEAIQPSDAEATLLKTSERKVVALVPVAQPEPSLLTEDGQGEGGSLDSLVGQDSPQDPETTSTILDDD</sequence>
<feature type="region of interest" description="Disordered" evidence="1">
    <location>
        <begin position="173"/>
        <end position="306"/>
    </location>
</feature>
<feature type="compositionally biased region" description="Polar residues" evidence="1">
    <location>
        <begin position="294"/>
        <end position="306"/>
    </location>
</feature>
<evidence type="ECO:0000313" key="2">
    <source>
        <dbReference type="EMBL" id="ORZ33081.1"/>
    </source>
</evidence>
<evidence type="ECO:0000313" key="3">
    <source>
        <dbReference type="Proteomes" id="UP000193411"/>
    </source>
</evidence>
<feature type="compositionally biased region" description="Low complexity" evidence="1">
    <location>
        <begin position="425"/>
        <end position="437"/>
    </location>
</feature>
<dbReference type="EMBL" id="MCFL01000039">
    <property type="protein sequence ID" value="ORZ33081.1"/>
    <property type="molecule type" value="Genomic_DNA"/>
</dbReference>
<accession>A0A1Y2HGT2</accession>
<feature type="compositionally biased region" description="Low complexity" evidence="1">
    <location>
        <begin position="187"/>
        <end position="197"/>
    </location>
</feature>
<dbReference type="AlphaFoldDB" id="A0A1Y2HGT2"/>
<name>A0A1Y2HGT2_9FUNG</name>
<feature type="region of interest" description="Disordered" evidence="1">
    <location>
        <begin position="320"/>
        <end position="339"/>
    </location>
</feature>
<feature type="region of interest" description="Disordered" evidence="1">
    <location>
        <begin position="470"/>
        <end position="551"/>
    </location>
</feature>
<gene>
    <name evidence="2" type="ORF">BCR44DRAFT_1212355</name>
</gene>
<organism evidence="2 3">
    <name type="scientific">Catenaria anguillulae PL171</name>
    <dbReference type="NCBI Taxonomy" id="765915"/>
    <lineage>
        <taxon>Eukaryota</taxon>
        <taxon>Fungi</taxon>
        <taxon>Fungi incertae sedis</taxon>
        <taxon>Blastocladiomycota</taxon>
        <taxon>Blastocladiomycetes</taxon>
        <taxon>Blastocladiales</taxon>
        <taxon>Catenariaceae</taxon>
        <taxon>Catenaria</taxon>
    </lineage>
</organism>
<feature type="compositionally biased region" description="Low complexity" evidence="1">
    <location>
        <begin position="281"/>
        <end position="291"/>
    </location>
</feature>
<comment type="caution">
    <text evidence="2">The sequence shown here is derived from an EMBL/GenBank/DDBJ whole genome shotgun (WGS) entry which is preliminary data.</text>
</comment>
<feature type="compositionally biased region" description="Low complexity" evidence="1">
    <location>
        <begin position="226"/>
        <end position="243"/>
    </location>
</feature>
<feature type="compositionally biased region" description="Low complexity" evidence="1">
    <location>
        <begin position="323"/>
        <end position="339"/>
    </location>
</feature>
<feature type="compositionally biased region" description="Polar residues" evidence="1">
    <location>
        <begin position="718"/>
        <end position="735"/>
    </location>
</feature>
<feature type="compositionally biased region" description="Polar residues" evidence="1">
    <location>
        <begin position="255"/>
        <end position="268"/>
    </location>
</feature>
<proteinExistence type="predicted"/>
<dbReference type="Proteomes" id="UP000193411">
    <property type="component" value="Unassembled WGS sequence"/>
</dbReference>
<keyword evidence="3" id="KW-1185">Reference proteome</keyword>
<feature type="region of interest" description="Disordered" evidence="1">
    <location>
        <begin position="645"/>
        <end position="668"/>
    </location>
</feature>
<feature type="compositionally biased region" description="Polar residues" evidence="1">
    <location>
        <begin position="204"/>
        <end position="213"/>
    </location>
</feature>
<feature type="region of interest" description="Disordered" evidence="1">
    <location>
        <begin position="414"/>
        <end position="442"/>
    </location>
</feature>